<feature type="transmembrane region" description="Helical" evidence="10">
    <location>
        <begin position="183"/>
        <end position="204"/>
    </location>
</feature>
<dbReference type="EMBL" id="CP091244">
    <property type="protein sequence ID" value="UJS24291.1"/>
    <property type="molecule type" value="Genomic_DNA"/>
</dbReference>
<dbReference type="Proteomes" id="UP001054801">
    <property type="component" value="Chromosome"/>
</dbReference>
<keyword evidence="4" id="KW-0133">Cell shape</keyword>
<keyword evidence="7 10" id="KW-0472">Membrane</keyword>
<dbReference type="PANTHER" id="PTHR47019">
    <property type="entry name" value="LIPID II FLIPPASE MURJ"/>
    <property type="match status" value="1"/>
</dbReference>
<sequence>MKKWIGVNIIIIFMVILLGKIISLLRNIVISYYFGTSTTSDAYFAANNIPSIIYLAFISSYLVLLIPEHDKIKINNGLVAANKFVSRYLTFVVAVSLSLSILCYFFIEILIEVVAPNFNRETKELASSLGRILVLSFPFTAICLSLAAISSTHNKFYAQHIIPIFSGVFTILGLYLFVGQYGIYSLAVAGVLATVIQVVIQILISRSHFKYSFQKRLLDSNIKSMSILVLPIFVGYSIDQINLLANSIISSGLGTGSLSALTYAQNIQLTILGTVTTAMITVLYPRMSKLSSENKTEDLVKTTWTGIKYLIIILLPVTFYLAINVESLVKIVYFRGKFDELALTQTSNILLFYLINILLISTREFIVRYYYLFKRTTFPMIAGVISVFINIILSYMLVADFGVSGLSFANLIATLLSLLLLIGVLFAKREVLQISQDARQFFFHIFISMMLISAFHFSIKNHIHSENAIAFGSWFIVYLIIFYAILLLIRQREAVQTFSIIKSKFIYAKK</sequence>
<feature type="transmembrane region" description="Helical" evidence="10">
    <location>
        <begin position="343"/>
        <end position="366"/>
    </location>
</feature>
<dbReference type="PRINTS" id="PR01806">
    <property type="entry name" value="VIRFACTRMVIN"/>
</dbReference>
<evidence type="ECO:0000256" key="10">
    <source>
        <dbReference type="SAM" id="Phobius"/>
    </source>
</evidence>
<evidence type="ECO:0000256" key="1">
    <source>
        <dbReference type="ARBA" id="ARBA00004651"/>
    </source>
</evidence>
<keyword evidence="3 10" id="KW-0812">Transmembrane</keyword>
<feature type="transmembrane region" description="Helical" evidence="10">
    <location>
        <begin position="225"/>
        <end position="245"/>
    </location>
</feature>
<evidence type="ECO:0000256" key="7">
    <source>
        <dbReference type="ARBA" id="ARBA00023136"/>
    </source>
</evidence>
<evidence type="ECO:0000256" key="3">
    <source>
        <dbReference type="ARBA" id="ARBA00022692"/>
    </source>
</evidence>
<proteinExistence type="inferred from homology"/>
<feature type="transmembrane region" description="Helical" evidence="10">
    <location>
        <begin position="265"/>
        <end position="285"/>
    </location>
</feature>
<feature type="transmembrane region" description="Helical" evidence="10">
    <location>
        <begin position="471"/>
        <end position="489"/>
    </location>
</feature>
<evidence type="ECO:0000313" key="12">
    <source>
        <dbReference type="Proteomes" id="UP001054801"/>
    </source>
</evidence>
<feature type="transmembrane region" description="Helical" evidence="10">
    <location>
        <begin position="131"/>
        <end position="149"/>
    </location>
</feature>
<keyword evidence="12" id="KW-1185">Reference proteome</keyword>
<gene>
    <name evidence="11" type="primary">murJ</name>
    <name evidence="11" type="ORF">L2Y54_20535</name>
</gene>
<dbReference type="NCBIfam" id="TIGR01695">
    <property type="entry name" value="murJ_mviN"/>
    <property type="match status" value="1"/>
</dbReference>
<comment type="similarity">
    <text evidence="9">Belongs to the MurJ/MviN family.</text>
</comment>
<feature type="transmembrane region" description="Helical" evidence="10">
    <location>
        <begin position="306"/>
        <end position="323"/>
    </location>
</feature>
<evidence type="ECO:0000256" key="9">
    <source>
        <dbReference type="ARBA" id="ARBA00061532"/>
    </source>
</evidence>
<evidence type="ECO:0000313" key="11">
    <source>
        <dbReference type="EMBL" id="UJS24291.1"/>
    </source>
</evidence>
<name>A0ABY3SXN9_9GAMM</name>
<feature type="transmembrane region" description="Helical" evidence="10">
    <location>
        <begin position="156"/>
        <end position="177"/>
    </location>
</feature>
<dbReference type="InterPro" id="IPR051050">
    <property type="entry name" value="Lipid_II_flippase_MurJ/MviN"/>
</dbReference>
<evidence type="ECO:0000256" key="6">
    <source>
        <dbReference type="ARBA" id="ARBA00022989"/>
    </source>
</evidence>
<dbReference type="InterPro" id="IPR004268">
    <property type="entry name" value="MurJ"/>
</dbReference>
<keyword evidence="6 10" id="KW-1133">Transmembrane helix</keyword>
<accession>A0ABY3SXN9</accession>
<comment type="subcellular location">
    <subcellularLocation>
        <location evidence="1">Cell membrane</location>
        <topology evidence="1">Multi-pass membrane protein</topology>
    </subcellularLocation>
</comment>
<dbReference type="PANTHER" id="PTHR47019:SF1">
    <property type="entry name" value="LIPID II FLIPPASE MURJ"/>
    <property type="match status" value="1"/>
</dbReference>
<feature type="transmembrane region" description="Helical" evidence="10">
    <location>
        <begin position="88"/>
        <end position="111"/>
    </location>
</feature>
<feature type="transmembrane region" description="Helical" evidence="10">
    <location>
        <begin position="404"/>
        <end position="427"/>
    </location>
</feature>
<feature type="transmembrane region" description="Helical" evidence="10">
    <location>
        <begin position="378"/>
        <end position="398"/>
    </location>
</feature>
<evidence type="ECO:0000256" key="5">
    <source>
        <dbReference type="ARBA" id="ARBA00022984"/>
    </source>
</evidence>
<organism evidence="11 12">
    <name type="scientific">Thiothrix winogradskyi</name>
    <dbReference type="NCBI Taxonomy" id="96472"/>
    <lineage>
        <taxon>Bacteria</taxon>
        <taxon>Pseudomonadati</taxon>
        <taxon>Pseudomonadota</taxon>
        <taxon>Gammaproteobacteria</taxon>
        <taxon>Thiotrichales</taxon>
        <taxon>Thiotrichaceae</taxon>
        <taxon>Thiothrix</taxon>
    </lineage>
</organism>
<feature type="transmembrane region" description="Helical" evidence="10">
    <location>
        <begin position="49"/>
        <end position="67"/>
    </location>
</feature>
<evidence type="ECO:0000256" key="2">
    <source>
        <dbReference type="ARBA" id="ARBA00022475"/>
    </source>
</evidence>
<feature type="transmembrane region" description="Helical" evidence="10">
    <location>
        <begin position="7"/>
        <end position="29"/>
    </location>
</feature>
<keyword evidence="2" id="KW-1003">Cell membrane</keyword>
<feature type="transmembrane region" description="Helical" evidence="10">
    <location>
        <begin position="439"/>
        <end position="459"/>
    </location>
</feature>
<dbReference type="RefSeq" id="WP_236498688.1">
    <property type="nucleotide sequence ID" value="NZ_CP091244.1"/>
</dbReference>
<evidence type="ECO:0000256" key="8">
    <source>
        <dbReference type="ARBA" id="ARBA00060041"/>
    </source>
</evidence>
<dbReference type="Pfam" id="PF03023">
    <property type="entry name" value="MurJ"/>
    <property type="match status" value="1"/>
</dbReference>
<reference evidence="11" key="1">
    <citation type="journal article" date="2022" name="Microorganisms">
        <title>Two New Species of Filamentous Sulfur Bacteria of the Genus Thiothrix, Thiothrix winogradskyi sp. nov. and 'Candidatus Thiothrix sulfatifontis' sp. nov.</title>
        <authorList>
            <person name="Ravin N.V."/>
            <person name="Rossetti S."/>
            <person name="Beletsky A.V."/>
            <person name="Kadnikov V.V."/>
            <person name="Rudenko T.S."/>
            <person name="Smolyakov D.D."/>
            <person name="Moskvitina M.I."/>
            <person name="Gureeva M.V."/>
            <person name="Mardanov A.V."/>
            <person name="Grabovich M.Y."/>
        </authorList>
    </citation>
    <scope>NUCLEOTIDE SEQUENCE</scope>
    <source>
        <strain evidence="11">CT3</strain>
    </source>
</reference>
<comment type="function">
    <text evidence="8">Involved in peptidoglycan biosynthesis. Transports lipid-linked peptidoglycan precursors from the inner to the outer leaflet of the cytoplasmic membrane.</text>
</comment>
<evidence type="ECO:0000256" key="4">
    <source>
        <dbReference type="ARBA" id="ARBA00022960"/>
    </source>
</evidence>
<keyword evidence="5" id="KW-0573">Peptidoglycan synthesis</keyword>
<protein>
    <submittedName>
        <fullName evidence="11">Murein biosynthesis integral membrane protein MurJ</fullName>
    </submittedName>
</protein>